<dbReference type="RefSeq" id="WP_135632936.1">
    <property type="nucleotide sequence ID" value="NZ_RQFF01000013.1"/>
</dbReference>
<accession>A0A6N4Q4T8</accession>
<reference evidence="2" key="1">
    <citation type="journal article" date="2019" name="PLoS Negl. Trop. Dis.">
        <title>Revisiting the worldwide diversity of Leptospira species in the environment.</title>
        <authorList>
            <person name="Vincent A.T."/>
            <person name="Schiettekatte O."/>
            <person name="Bourhy P."/>
            <person name="Veyrier F.J."/>
            <person name="Picardeau M."/>
        </authorList>
    </citation>
    <scope>NUCLEOTIDE SEQUENCE [LARGE SCALE GENOMIC DNA]</scope>
    <source>
        <strain evidence="2">201800293</strain>
    </source>
</reference>
<dbReference type="AlphaFoldDB" id="A0A6N4Q4T8"/>
<dbReference type="EMBL" id="RQFF01000013">
    <property type="protein sequence ID" value="TGK73194.1"/>
    <property type="molecule type" value="Genomic_DNA"/>
</dbReference>
<proteinExistence type="predicted"/>
<sequence>MKFGFITLFSFAIFLSNCLASSQQSEYSIKENSEKSLQLQYAEELETKVLKVGPAQEITIGQLALKSFSDTSSRLFSINSLSPLKTNDPIEPGVIVLRKVQVDRALEFEEGTTKFRQATFVSIVEFLVVNPEGKQKRILGHSEQITTRTIPFSAEDTESNEKIATSIQSAIEEGLSQIVSSKDFHSTYRNQNLSQR</sequence>
<dbReference type="Proteomes" id="UP000297239">
    <property type="component" value="Unassembled WGS sequence"/>
</dbReference>
<feature type="signal peptide" evidence="1">
    <location>
        <begin position="1"/>
        <end position="20"/>
    </location>
</feature>
<evidence type="ECO:0008006" key="4">
    <source>
        <dbReference type="Google" id="ProtNLM"/>
    </source>
</evidence>
<gene>
    <name evidence="2" type="ORF">EHQ18_05005</name>
</gene>
<dbReference type="OrthoDB" id="326533at2"/>
<organism evidence="2 3">
    <name type="scientific">Leptospira kanakyensis</name>
    <dbReference type="NCBI Taxonomy" id="2484968"/>
    <lineage>
        <taxon>Bacteria</taxon>
        <taxon>Pseudomonadati</taxon>
        <taxon>Spirochaetota</taxon>
        <taxon>Spirochaetia</taxon>
        <taxon>Leptospirales</taxon>
        <taxon>Leptospiraceae</taxon>
        <taxon>Leptospira</taxon>
    </lineage>
</organism>
<evidence type="ECO:0000256" key="1">
    <source>
        <dbReference type="SAM" id="SignalP"/>
    </source>
</evidence>
<protein>
    <recommendedName>
        <fullName evidence="4">Lipoprotein</fullName>
    </recommendedName>
</protein>
<evidence type="ECO:0000313" key="3">
    <source>
        <dbReference type="Proteomes" id="UP000297239"/>
    </source>
</evidence>
<feature type="chain" id="PRO_5026860750" description="Lipoprotein" evidence="1">
    <location>
        <begin position="21"/>
        <end position="196"/>
    </location>
</feature>
<keyword evidence="1" id="KW-0732">Signal</keyword>
<name>A0A6N4Q4T8_9LEPT</name>
<keyword evidence="3" id="KW-1185">Reference proteome</keyword>
<evidence type="ECO:0000313" key="2">
    <source>
        <dbReference type="EMBL" id="TGK73194.1"/>
    </source>
</evidence>
<comment type="caution">
    <text evidence="2">The sequence shown here is derived from an EMBL/GenBank/DDBJ whole genome shotgun (WGS) entry which is preliminary data.</text>
</comment>